<proteinExistence type="predicted"/>
<accession>A0A151SJF0</accession>
<sequence length="170" mass="19819">QEFSFSCNDLKGTHIFADEIFDNGKIQPFLATFDLFIVLTTISNFNTLDLQQPLKKHFVVEQPNKFFSHSKGILKRSCNEVSPKVTMVEMDASNKKCKKSKSMDFLKTCRFRKHIKHQMSSDTTKKMQFSDHQNRSLNCKNRSLFTLATEFNQSLKPWSLSYLATENFDR</sequence>
<reference evidence="1 2" key="1">
    <citation type="journal article" date="2012" name="Nat. Biotechnol.">
        <title>Draft genome sequence of pigeonpea (Cajanus cajan), an orphan legume crop of resource-poor farmers.</title>
        <authorList>
            <person name="Varshney R.K."/>
            <person name="Chen W."/>
            <person name="Li Y."/>
            <person name="Bharti A.K."/>
            <person name="Saxena R.K."/>
            <person name="Schlueter J.A."/>
            <person name="Donoghue M.T."/>
            <person name="Azam S."/>
            <person name="Fan G."/>
            <person name="Whaley A.M."/>
            <person name="Farmer A.D."/>
            <person name="Sheridan J."/>
            <person name="Iwata A."/>
            <person name="Tuteja R."/>
            <person name="Penmetsa R.V."/>
            <person name="Wu W."/>
            <person name="Upadhyaya H.D."/>
            <person name="Yang S.P."/>
            <person name="Shah T."/>
            <person name="Saxena K.B."/>
            <person name="Michael T."/>
            <person name="McCombie W.R."/>
            <person name="Yang B."/>
            <person name="Zhang G."/>
            <person name="Yang H."/>
            <person name="Wang J."/>
            <person name="Spillane C."/>
            <person name="Cook D.R."/>
            <person name="May G.D."/>
            <person name="Xu X."/>
            <person name="Jackson S.A."/>
        </authorList>
    </citation>
    <scope>NUCLEOTIDE SEQUENCE [LARGE SCALE GENOMIC DNA]</scope>
    <source>
        <strain evidence="2">cv. Asha</strain>
    </source>
</reference>
<dbReference type="AlphaFoldDB" id="A0A151SJF0"/>
<protein>
    <submittedName>
        <fullName evidence="1">Uncharacterized protein</fullName>
    </submittedName>
</protein>
<name>A0A151SJF0_CAJCA</name>
<evidence type="ECO:0000313" key="1">
    <source>
        <dbReference type="EMBL" id="KYP54908.1"/>
    </source>
</evidence>
<dbReference type="Proteomes" id="UP000075243">
    <property type="component" value="Chromosome 11"/>
</dbReference>
<feature type="non-terminal residue" evidence="1">
    <location>
        <position position="1"/>
    </location>
</feature>
<evidence type="ECO:0000313" key="2">
    <source>
        <dbReference type="Proteomes" id="UP000075243"/>
    </source>
</evidence>
<keyword evidence="2" id="KW-1185">Reference proteome</keyword>
<dbReference type="Gramene" id="C.cajan_01080.t">
    <property type="protein sequence ID" value="C.cajan_01080.t.cds1"/>
    <property type="gene ID" value="C.cajan_01080"/>
</dbReference>
<gene>
    <name evidence="1" type="ORF">KK1_001108</name>
</gene>
<dbReference type="EMBL" id="CM003613">
    <property type="protein sequence ID" value="KYP54908.1"/>
    <property type="molecule type" value="Genomic_DNA"/>
</dbReference>
<organism evidence="1 2">
    <name type="scientific">Cajanus cajan</name>
    <name type="common">Pigeon pea</name>
    <name type="synonym">Cajanus indicus</name>
    <dbReference type="NCBI Taxonomy" id="3821"/>
    <lineage>
        <taxon>Eukaryota</taxon>
        <taxon>Viridiplantae</taxon>
        <taxon>Streptophyta</taxon>
        <taxon>Embryophyta</taxon>
        <taxon>Tracheophyta</taxon>
        <taxon>Spermatophyta</taxon>
        <taxon>Magnoliopsida</taxon>
        <taxon>eudicotyledons</taxon>
        <taxon>Gunneridae</taxon>
        <taxon>Pentapetalae</taxon>
        <taxon>rosids</taxon>
        <taxon>fabids</taxon>
        <taxon>Fabales</taxon>
        <taxon>Fabaceae</taxon>
        <taxon>Papilionoideae</taxon>
        <taxon>50 kb inversion clade</taxon>
        <taxon>NPAAA clade</taxon>
        <taxon>indigoferoid/millettioid clade</taxon>
        <taxon>Phaseoleae</taxon>
        <taxon>Cajanus</taxon>
    </lineage>
</organism>